<dbReference type="PANTHER" id="PTHR12300:SF161">
    <property type="entry name" value="RECEPTOR EXPRESSION-ENHANCING PROTEIN"/>
    <property type="match status" value="1"/>
</dbReference>
<keyword evidence="8" id="KW-1185">Reference proteome</keyword>
<dbReference type="Proteomes" id="UP000494165">
    <property type="component" value="Unassembled WGS sequence"/>
</dbReference>
<dbReference type="AlphaFoldDB" id="A0A8S1CD44"/>
<evidence type="ECO:0000256" key="1">
    <source>
        <dbReference type="ARBA" id="ARBA00004141"/>
    </source>
</evidence>
<feature type="transmembrane region" description="Helical" evidence="6">
    <location>
        <begin position="90"/>
        <end position="107"/>
    </location>
</feature>
<comment type="similarity">
    <text evidence="2 6">Belongs to the DP1 family.</text>
</comment>
<evidence type="ECO:0000313" key="8">
    <source>
        <dbReference type="Proteomes" id="UP000494165"/>
    </source>
</evidence>
<feature type="transmembrane region" description="Helical" evidence="6">
    <location>
        <begin position="39"/>
        <end position="70"/>
    </location>
</feature>
<comment type="subcellular location">
    <subcellularLocation>
        <location evidence="1 6">Membrane</location>
        <topology evidence="1 6">Multi-pass membrane protein</topology>
    </subcellularLocation>
</comment>
<evidence type="ECO:0000256" key="4">
    <source>
        <dbReference type="ARBA" id="ARBA00022989"/>
    </source>
</evidence>
<comment type="caution">
    <text evidence="7">The sequence shown here is derived from an EMBL/GenBank/DDBJ whole genome shotgun (WGS) entry which is preliminary data.</text>
</comment>
<accession>A0A8S1CD44</accession>
<dbReference type="PANTHER" id="PTHR12300">
    <property type="entry name" value="HVA22-LIKE PROTEINS"/>
    <property type="match status" value="1"/>
</dbReference>
<dbReference type="InterPro" id="IPR004345">
    <property type="entry name" value="TB2_DP1_HVA22"/>
</dbReference>
<reference evidence="7 8" key="1">
    <citation type="submission" date="2020-04" db="EMBL/GenBank/DDBJ databases">
        <authorList>
            <person name="Alioto T."/>
            <person name="Alioto T."/>
            <person name="Gomez Garrido J."/>
        </authorList>
    </citation>
    <scope>NUCLEOTIDE SEQUENCE [LARGE SCALE GENOMIC DNA]</scope>
</reference>
<sequence length="175" mass="20073">MGSKVDDFRNKLEKTLSEEGRPWTPILGKAEEKTGVKRLYIVIGIVILVGLYLLFGYGAQLLCNVIGFIYPAIRSIKAIETRNKEDDTKWLTYWVVFAVFSLFEFFSDLLLSWFPFYYLAKCLFLVWCFAPNEYNGSLMVYSRIIRPVFLRHESDVDKVLSSATDKLGELAGNGI</sequence>
<keyword evidence="3 6" id="KW-0812">Transmembrane</keyword>
<proteinExistence type="inferred from homology"/>
<dbReference type="OrthoDB" id="10009287at2759"/>
<dbReference type="EMBL" id="CADEPI010000046">
    <property type="protein sequence ID" value="CAB3369656.1"/>
    <property type="molecule type" value="Genomic_DNA"/>
</dbReference>
<keyword evidence="5 6" id="KW-0472">Membrane</keyword>
<evidence type="ECO:0000256" key="2">
    <source>
        <dbReference type="ARBA" id="ARBA00008573"/>
    </source>
</evidence>
<evidence type="ECO:0000313" key="7">
    <source>
        <dbReference type="EMBL" id="CAB3369656.1"/>
    </source>
</evidence>
<evidence type="ECO:0000256" key="6">
    <source>
        <dbReference type="RuleBase" id="RU362006"/>
    </source>
</evidence>
<keyword evidence="4 6" id="KW-1133">Transmembrane helix</keyword>
<evidence type="ECO:0000256" key="3">
    <source>
        <dbReference type="ARBA" id="ARBA00022692"/>
    </source>
</evidence>
<dbReference type="Pfam" id="PF03134">
    <property type="entry name" value="TB2_DP1_HVA22"/>
    <property type="match status" value="1"/>
</dbReference>
<name>A0A8S1CD44_9INSE</name>
<gene>
    <name evidence="7" type="ORF">CLODIP_2_CD02625</name>
</gene>
<evidence type="ECO:0000256" key="5">
    <source>
        <dbReference type="ARBA" id="ARBA00023136"/>
    </source>
</evidence>
<dbReference type="GO" id="GO:0016020">
    <property type="term" value="C:membrane"/>
    <property type="evidence" value="ECO:0007669"/>
    <property type="project" value="UniProtKB-SubCell"/>
</dbReference>
<protein>
    <recommendedName>
        <fullName evidence="6">Receptor expression-enhancing protein</fullName>
    </recommendedName>
</protein>
<organism evidence="7 8">
    <name type="scientific">Cloeon dipterum</name>
    <dbReference type="NCBI Taxonomy" id="197152"/>
    <lineage>
        <taxon>Eukaryota</taxon>
        <taxon>Metazoa</taxon>
        <taxon>Ecdysozoa</taxon>
        <taxon>Arthropoda</taxon>
        <taxon>Hexapoda</taxon>
        <taxon>Insecta</taxon>
        <taxon>Pterygota</taxon>
        <taxon>Palaeoptera</taxon>
        <taxon>Ephemeroptera</taxon>
        <taxon>Pisciforma</taxon>
        <taxon>Baetidae</taxon>
        <taxon>Cloeon</taxon>
    </lineage>
</organism>